<dbReference type="OrthoDB" id="9794834at2"/>
<gene>
    <name evidence="2" type="ordered locus">LFE_1549</name>
</gene>
<proteinExistence type="predicted"/>
<dbReference type="STRING" id="1162668.LFE_1549"/>
<keyword evidence="3" id="KW-1185">Reference proteome</keyword>
<evidence type="ECO:0000256" key="1">
    <source>
        <dbReference type="SAM" id="MobiDB-lite"/>
    </source>
</evidence>
<name>I0IPN2_LEPFC</name>
<feature type="region of interest" description="Disordered" evidence="1">
    <location>
        <begin position="106"/>
        <end position="134"/>
    </location>
</feature>
<dbReference type="EMBL" id="AP012342">
    <property type="protein sequence ID" value="BAM07231.1"/>
    <property type="molecule type" value="Genomic_DNA"/>
</dbReference>
<reference evidence="3" key="2">
    <citation type="submission" date="2012-03" db="EMBL/GenBank/DDBJ databases">
        <title>The complete genome sequence of the pioneer microbe on fresh volcanic deposit, Leptospirillum ferrooxidans strain C2-3.</title>
        <authorList>
            <person name="Fujimura R."/>
            <person name="Sato Y."/>
            <person name="Nishizawa T."/>
            <person name="Nanba K."/>
            <person name="Oshima K."/>
            <person name="Hattori M."/>
            <person name="Kamijo T."/>
            <person name="Ohta H."/>
        </authorList>
    </citation>
    <scope>NUCLEOTIDE SEQUENCE [LARGE SCALE GENOMIC DNA]</scope>
    <source>
        <strain evidence="3">C2-3</strain>
    </source>
</reference>
<organism evidence="2 3">
    <name type="scientific">Leptospirillum ferrooxidans (strain C2-3)</name>
    <dbReference type="NCBI Taxonomy" id="1162668"/>
    <lineage>
        <taxon>Bacteria</taxon>
        <taxon>Pseudomonadati</taxon>
        <taxon>Nitrospirota</taxon>
        <taxon>Nitrospiria</taxon>
        <taxon>Nitrospirales</taxon>
        <taxon>Nitrospiraceae</taxon>
        <taxon>Leptospirillum</taxon>
    </lineage>
</organism>
<evidence type="ECO:0000313" key="3">
    <source>
        <dbReference type="Proteomes" id="UP000007382"/>
    </source>
</evidence>
<feature type="compositionally biased region" description="Polar residues" evidence="1">
    <location>
        <begin position="123"/>
        <end position="134"/>
    </location>
</feature>
<dbReference type="AlphaFoldDB" id="I0IPN2"/>
<accession>I0IPN2</accession>
<dbReference type="HOGENOM" id="CLU_1893612_0_0_0"/>
<evidence type="ECO:0000313" key="2">
    <source>
        <dbReference type="EMBL" id="BAM07231.1"/>
    </source>
</evidence>
<dbReference type="KEGG" id="lfc:LFE_1549"/>
<protein>
    <submittedName>
        <fullName evidence="2">Uncharacterized protein</fullName>
    </submittedName>
</protein>
<sequence>MDQSSLKKGSQISSMKEDFLRGLGFSRRWSQVSLFQIFHFPEILRAGIAIRQNEKKLEAATHELGEFVYQRKAQESLDEGEVIEWDLLRGRVLLFMEERNRLLRRGGKSDFPFTGSVGESKDSNLSQSSGGEKE</sequence>
<reference evidence="2 3" key="1">
    <citation type="journal article" date="2012" name="J. Bacteriol.">
        <title>Complete Genome Sequence of Leptospirillum ferrooxidans Strain C2-3, Isolated from a Fresh Volcanic Ash Deposit on the Island of Miyake, Japan.</title>
        <authorList>
            <person name="Fujimura R."/>
            <person name="Sato Y."/>
            <person name="Nishizawa T."/>
            <person name="Oshima K."/>
            <person name="Kim S.-W."/>
            <person name="Hattori M."/>
            <person name="Kamijo T."/>
            <person name="Ohta H."/>
        </authorList>
    </citation>
    <scope>NUCLEOTIDE SEQUENCE [LARGE SCALE GENOMIC DNA]</scope>
    <source>
        <strain evidence="2 3">C2-3</strain>
    </source>
</reference>
<dbReference type="RefSeq" id="WP_014449718.1">
    <property type="nucleotide sequence ID" value="NC_017094.1"/>
</dbReference>
<dbReference type="Proteomes" id="UP000007382">
    <property type="component" value="Chromosome"/>
</dbReference>
<dbReference type="PATRIC" id="fig|1162668.3.peg.1839"/>